<evidence type="ECO:0000313" key="2">
    <source>
        <dbReference type="EMBL" id="JAH98426.1"/>
    </source>
</evidence>
<accession>A0A0E9X7K3</accession>
<name>A0A0E9X7K3_ANGAN</name>
<protein>
    <submittedName>
        <fullName evidence="2">Uncharacterized protein</fullName>
    </submittedName>
</protein>
<organism evidence="2">
    <name type="scientific">Anguilla anguilla</name>
    <name type="common">European freshwater eel</name>
    <name type="synonym">Muraena anguilla</name>
    <dbReference type="NCBI Taxonomy" id="7936"/>
    <lineage>
        <taxon>Eukaryota</taxon>
        <taxon>Metazoa</taxon>
        <taxon>Chordata</taxon>
        <taxon>Craniata</taxon>
        <taxon>Vertebrata</taxon>
        <taxon>Euteleostomi</taxon>
        <taxon>Actinopterygii</taxon>
        <taxon>Neopterygii</taxon>
        <taxon>Teleostei</taxon>
        <taxon>Anguilliformes</taxon>
        <taxon>Anguillidae</taxon>
        <taxon>Anguilla</taxon>
    </lineage>
</organism>
<evidence type="ECO:0000256" key="1">
    <source>
        <dbReference type="SAM" id="Phobius"/>
    </source>
</evidence>
<dbReference type="EMBL" id="GBXM01010151">
    <property type="protein sequence ID" value="JAH98426.1"/>
    <property type="molecule type" value="Transcribed_RNA"/>
</dbReference>
<feature type="transmembrane region" description="Helical" evidence="1">
    <location>
        <begin position="14"/>
        <end position="35"/>
    </location>
</feature>
<sequence>MHKTQDKQQQRRYFYPWVLPFFFLLFKNFSFILIYRTIASIYKTSKSAMLLDGHRCVPQKRNEPKLSRQMTMSVIASDLLLGGTLRRKIYHAGAMVCYNVGKFRIVNGIAACRNQKSDSTITMHQIPMLMGYAFSSFCIAVLTAI</sequence>
<keyword evidence="1" id="KW-1133">Transmembrane helix</keyword>
<dbReference type="AlphaFoldDB" id="A0A0E9X7K3"/>
<reference evidence="2" key="2">
    <citation type="journal article" date="2015" name="Fish Shellfish Immunol.">
        <title>Early steps in the European eel (Anguilla anguilla)-Vibrio vulnificus interaction in the gills: Role of the RtxA13 toxin.</title>
        <authorList>
            <person name="Callol A."/>
            <person name="Pajuelo D."/>
            <person name="Ebbesson L."/>
            <person name="Teles M."/>
            <person name="MacKenzie S."/>
            <person name="Amaro C."/>
        </authorList>
    </citation>
    <scope>NUCLEOTIDE SEQUENCE</scope>
</reference>
<keyword evidence="1" id="KW-0812">Transmembrane</keyword>
<keyword evidence="1" id="KW-0472">Membrane</keyword>
<reference evidence="2" key="1">
    <citation type="submission" date="2014-11" db="EMBL/GenBank/DDBJ databases">
        <authorList>
            <person name="Amaro Gonzalez C."/>
        </authorList>
    </citation>
    <scope>NUCLEOTIDE SEQUENCE</scope>
</reference>
<feature type="transmembrane region" description="Helical" evidence="1">
    <location>
        <begin position="126"/>
        <end position="144"/>
    </location>
</feature>
<proteinExistence type="predicted"/>